<dbReference type="InterPro" id="IPR011856">
    <property type="entry name" value="tRNA_endonuc-like_dom_sf"/>
</dbReference>
<dbReference type="STRING" id="159449.B4N89_27230"/>
<accession>A0A1T3P5A9</accession>
<dbReference type="Pfam" id="PF01939">
    <property type="entry name" value="NucS_C"/>
    <property type="match status" value="1"/>
</dbReference>
<evidence type="ECO:0000313" key="4">
    <source>
        <dbReference type="Proteomes" id="UP000190037"/>
    </source>
</evidence>
<comment type="caution">
    <text evidence="3">The sequence shown here is derived from an EMBL/GenBank/DDBJ whole genome shotgun (WGS) entry which is preliminary data.</text>
</comment>
<sequence length="104" mass="11414">MPTEVAIWRMDEGGRPQRMRPAAMPLERDLEDAIKADPDILGEPVLLIGRQVPTANGGFVDLLAVDGEGCLRVLELKRGRGAREVSPRLWTTPPGRCRSPTRAS</sequence>
<dbReference type="InterPro" id="IPR048301">
    <property type="entry name" value="NucS_C"/>
</dbReference>
<dbReference type="Gene3D" id="3.40.1350.10">
    <property type="match status" value="1"/>
</dbReference>
<organism evidence="3 4">
    <name type="scientific">Embleya scabrispora</name>
    <dbReference type="NCBI Taxonomy" id="159449"/>
    <lineage>
        <taxon>Bacteria</taxon>
        <taxon>Bacillati</taxon>
        <taxon>Actinomycetota</taxon>
        <taxon>Actinomycetes</taxon>
        <taxon>Kitasatosporales</taxon>
        <taxon>Streptomycetaceae</taxon>
        <taxon>Embleya</taxon>
    </lineage>
</organism>
<name>A0A1T3P5A9_9ACTN</name>
<keyword evidence="4" id="KW-1185">Reference proteome</keyword>
<reference evidence="3 4" key="1">
    <citation type="submission" date="2017-03" db="EMBL/GenBank/DDBJ databases">
        <title>Draft genome sequence of Streptomyces scabrisporus NF3, endophyte isolated from Amphipterygium adstringens.</title>
        <authorList>
            <person name="Vazquez M."/>
            <person name="Ceapa C.D."/>
            <person name="Rodriguez Luna D."/>
            <person name="Sanchez Esquivel S."/>
        </authorList>
    </citation>
    <scope>NUCLEOTIDE SEQUENCE [LARGE SCALE GENOMIC DNA]</scope>
    <source>
        <strain evidence="3 4">NF3</strain>
    </source>
</reference>
<dbReference type="GO" id="GO:0003676">
    <property type="term" value="F:nucleic acid binding"/>
    <property type="evidence" value="ECO:0007669"/>
    <property type="project" value="InterPro"/>
</dbReference>
<dbReference type="AlphaFoldDB" id="A0A1T3P5A9"/>
<dbReference type="EMBL" id="MWQN01000001">
    <property type="protein sequence ID" value="OPC84125.1"/>
    <property type="molecule type" value="Genomic_DNA"/>
</dbReference>
<evidence type="ECO:0000256" key="1">
    <source>
        <dbReference type="SAM" id="MobiDB-lite"/>
    </source>
</evidence>
<evidence type="ECO:0000313" key="3">
    <source>
        <dbReference type="EMBL" id="OPC84125.1"/>
    </source>
</evidence>
<proteinExistence type="predicted"/>
<gene>
    <name evidence="3" type="ORF">B4N89_27230</name>
</gene>
<dbReference type="Proteomes" id="UP000190037">
    <property type="component" value="Unassembled WGS sequence"/>
</dbReference>
<feature type="domain" description="Endonuclease NucS C-terminal" evidence="2">
    <location>
        <begin position="27"/>
        <end position="81"/>
    </location>
</feature>
<dbReference type="GO" id="GO:0004519">
    <property type="term" value="F:endonuclease activity"/>
    <property type="evidence" value="ECO:0007669"/>
    <property type="project" value="InterPro"/>
</dbReference>
<feature type="region of interest" description="Disordered" evidence="1">
    <location>
        <begin position="80"/>
        <end position="104"/>
    </location>
</feature>
<evidence type="ECO:0000259" key="2">
    <source>
        <dbReference type="Pfam" id="PF01939"/>
    </source>
</evidence>
<protein>
    <recommendedName>
        <fullName evidence="2">Endonuclease NucS C-terminal domain-containing protein</fullName>
    </recommendedName>
</protein>